<feature type="transmembrane region" description="Helical" evidence="7">
    <location>
        <begin position="142"/>
        <end position="170"/>
    </location>
</feature>
<evidence type="ECO:0000313" key="8">
    <source>
        <dbReference type="EMBL" id="MEP1058599.1"/>
    </source>
</evidence>
<evidence type="ECO:0000256" key="7">
    <source>
        <dbReference type="SAM" id="Phobius"/>
    </source>
</evidence>
<keyword evidence="2" id="KW-1003">Cell membrane</keyword>
<dbReference type="PANTHER" id="PTHR30213">
    <property type="entry name" value="INNER MEMBRANE PROTEIN YHJD"/>
    <property type="match status" value="1"/>
</dbReference>
<dbReference type="RefSeq" id="WP_190447255.1">
    <property type="nucleotide sequence ID" value="NZ_JAMPLM010000006.1"/>
</dbReference>
<sequence>MKAKDVVTLLKETVAEWSEDKVPLWAAALAYYTIFSLAPLLLIAISIAGVVFGEEAARGEIVGQIRGLVGQDGAEAIQGMIQNVNRPGSGGTLATIVGVVTLLFGASGVFGQLQDALNTIWGVKPKPGQGIASFIQARFLSFAMVLVIGFLLLVSLVLSAALAAITTFFSHFLPTFVALGQLLNFVVSFGFITLLFAAIYKFLPDVNVAWKDLWIGAATTSLLFNIGKFLIGLYLGNSGATSAYGAAGSLVILLLWVFYSAQIILFGAEFTQVFAKHRGSEITPSDHAVWITPRTEGTATMQTESERTQPAQSTGTSRKRHNHLAAWAGSAVMLIGAVRRSTQPRQRKRR</sequence>
<dbReference type="Pfam" id="PF03631">
    <property type="entry name" value="Virul_fac_BrkB"/>
    <property type="match status" value="1"/>
</dbReference>
<name>A0ABV0KHB2_9CYAN</name>
<dbReference type="PIRSF" id="PIRSF035875">
    <property type="entry name" value="RNase_BN"/>
    <property type="match status" value="1"/>
</dbReference>
<dbReference type="InterPro" id="IPR017039">
    <property type="entry name" value="Virul_fac_BrkB"/>
</dbReference>
<keyword evidence="4 7" id="KW-1133">Transmembrane helix</keyword>
<feature type="compositionally biased region" description="Polar residues" evidence="6">
    <location>
        <begin position="296"/>
        <end position="316"/>
    </location>
</feature>
<organism evidence="8 9">
    <name type="scientific">Stenomitos frigidus AS-A4</name>
    <dbReference type="NCBI Taxonomy" id="2933935"/>
    <lineage>
        <taxon>Bacteria</taxon>
        <taxon>Bacillati</taxon>
        <taxon>Cyanobacteriota</taxon>
        <taxon>Cyanophyceae</taxon>
        <taxon>Leptolyngbyales</taxon>
        <taxon>Leptolyngbyaceae</taxon>
        <taxon>Stenomitos</taxon>
    </lineage>
</organism>
<feature type="transmembrane region" description="Helical" evidence="7">
    <location>
        <begin position="90"/>
        <end position="110"/>
    </location>
</feature>
<feature type="transmembrane region" description="Helical" evidence="7">
    <location>
        <begin position="29"/>
        <end position="52"/>
    </location>
</feature>
<reference evidence="8 9" key="1">
    <citation type="submission" date="2022-04" db="EMBL/GenBank/DDBJ databases">
        <title>Positive selection, recombination, and allopatry shape intraspecific diversity of widespread and dominant cyanobacteria.</title>
        <authorList>
            <person name="Wei J."/>
            <person name="Shu W."/>
            <person name="Hu C."/>
        </authorList>
    </citation>
    <scope>NUCLEOTIDE SEQUENCE [LARGE SCALE GENOMIC DNA]</scope>
    <source>
        <strain evidence="8 9">AS-A4</strain>
    </source>
</reference>
<feature type="transmembrane region" description="Helical" evidence="7">
    <location>
        <begin position="214"/>
        <end position="235"/>
    </location>
</feature>
<keyword evidence="5 7" id="KW-0472">Membrane</keyword>
<keyword evidence="3 7" id="KW-0812">Transmembrane</keyword>
<evidence type="ECO:0000256" key="1">
    <source>
        <dbReference type="ARBA" id="ARBA00004651"/>
    </source>
</evidence>
<dbReference type="EMBL" id="JAMPLM010000006">
    <property type="protein sequence ID" value="MEP1058599.1"/>
    <property type="molecule type" value="Genomic_DNA"/>
</dbReference>
<comment type="caution">
    <text evidence="8">The sequence shown here is derived from an EMBL/GenBank/DDBJ whole genome shotgun (WGS) entry which is preliminary data.</text>
</comment>
<gene>
    <name evidence="8" type="ORF">NDI38_09125</name>
</gene>
<evidence type="ECO:0000256" key="5">
    <source>
        <dbReference type="ARBA" id="ARBA00023136"/>
    </source>
</evidence>
<proteinExistence type="predicted"/>
<feature type="transmembrane region" description="Helical" evidence="7">
    <location>
        <begin position="324"/>
        <end position="342"/>
    </location>
</feature>
<evidence type="ECO:0000256" key="4">
    <source>
        <dbReference type="ARBA" id="ARBA00022989"/>
    </source>
</evidence>
<evidence type="ECO:0000313" key="9">
    <source>
        <dbReference type="Proteomes" id="UP001476950"/>
    </source>
</evidence>
<evidence type="ECO:0000256" key="2">
    <source>
        <dbReference type="ARBA" id="ARBA00022475"/>
    </source>
</evidence>
<dbReference type="NCBIfam" id="TIGR00765">
    <property type="entry name" value="yihY_not_rbn"/>
    <property type="match status" value="1"/>
</dbReference>
<evidence type="ECO:0000256" key="6">
    <source>
        <dbReference type="SAM" id="MobiDB-lite"/>
    </source>
</evidence>
<accession>A0ABV0KHB2</accession>
<protein>
    <submittedName>
        <fullName evidence="8">YihY/virulence factor BrkB family protein</fullName>
    </submittedName>
</protein>
<feature type="transmembrane region" description="Helical" evidence="7">
    <location>
        <begin position="182"/>
        <end position="202"/>
    </location>
</feature>
<evidence type="ECO:0000256" key="3">
    <source>
        <dbReference type="ARBA" id="ARBA00022692"/>
    </source>
</evidence>
<comment type="subcellular location">
    <subcellularLocation>
        <location evidence="1">Cell membrane</location>
        <topology evidence="1">Multi-pass membrane protein</topology>
    </subcellularLocation>
</comment>
<dbReference type="Proteomes" id="UP001476950">
    <property type="component" value="Unassembled WGS sequence"/>
</dbReference>
<keyword evidence="9" id="KW-1185">Reference proteome</keyword>
<feature type="region of interest" description="Disordered" evidence="6">
    <location>
        <begin position="296"/>
        <end position="320"/>
    </location>
</feature>
<dbReference type="PANTHER" id="PTHR30213:SF1">
    <property type="entry name" value="INNER MEMBRANE PROTEIN YHJD"/>
    <property type="match status" value="1"/>
</dbReference>
<feature type="transmembrane region" description="Helical" evidence="7">
    <location>
        <begin position="247"/>
        <end position="268"/>
    </location>
</feature>